<name>A0ABV2AQ66_9EUKA</name>
<dbReference type="Proteomes" id="UP001439008">
    <property type="component" value="Unassembled WGS sequence"/>
</dbReference>
<dbReference type="InterPro" id="IPR001680">
    <property type="entry name" value="WD40_rpt"/>
</dbReference>
<comment type="caution">
    <text evidence="7">The sequence shown here is derived from an EMBL/GenBank/DDBJ whole genome shotgun (WGS) entry which is preliminary data.</text>
</comment>
<reference evidence="7 8" key="1">
    <citation type="journal article" date="2024" name="BMC Biol.">
        <title>Comparative genomics of Ascetosporea gives new insight into the evolutionary basis for animal parasitism in Rhizaria.</title>
        <authorList>
            <person name="Hiltunen Thoren M."/>
            <person name="Onut-Brannstrom I."/>
            <person name="Alfjorden A."/>
            <person name="Peckova H."/>
            <person name="Swords F."/>
            <person name="Hooper C."/>
            <person name="Holzer A.S."/>
            <person name="Bass D."/>
            <person name="Burki F."/>
        </authorList>
    </citation>
    <scope>NUCLEOTIDE SEQUENCE [LARGE SCALE GENOMIC DNA]</scope>
    <source>
        <strain evidence="7">20-A016</strain>
    </source>
</reference>
<dbReference type="Gene3D" id="2.130.10.10">
    <property type="entry name" value="YVTN repeat-like/Quinoprotein amine dehydrogenase"/>
    <property type="match status" value="1"/>
</dbReference>
<keyword evidence="8" id="KW-1185">Reference proteome</keyword>
<accession>A0ABV2AQ66</accession>
<keyword evidence="2" id="KW-0677">Repeat</keyword>
<dbReference type="PROSITE" id="PS00678">
    <property type="entry name" value="WD_REPEATS_1"/>
    <property type="match status" value="1"/>
</dbReference>
<feature type="region of interest" description="Disordered" evidence="5">
    <location>
        <begin position="73"/>
        <end position="129"/>
    </location>
</feature>
<keyword evidence="3" id="KW-0131">Cell cycle</keyword>
<dbReference type="PANTHER" id="PTHR19918">
    <property type="entry name" value="CELL DIVISION CYCLE 20 CDC20 FIZZY -RELATED"/>
    <property type="match status" value="1"/>
</dbReference>
<keyword evidence="1 4" id="KW-0853">WD repeat</keyword>
<evidence type="ECO:0000256" key="5">
    <source>
        <dbReference type="SAM" id="MobiDB-lite"/>
    </source>
</evidence>
<proteinExistence type="predicted"/>
<dbReference type="EMBL" id="JBDODL010001821">
    <property type="protein sequence ID" value="MES1921827.1"/>
    <property type="molecule type" value="Genomic_DNA"/>
</dbReference>
<evidence type="ECO:0000256" key="4">
    <source>
        <dbReference type="PROSITE-ProRule" id="PRU00221"/>
    </source>
</evidence>
<feature type="compositionally biased region" description="Basic residues" evidence="5">
    <location>
        <begin position="9"/>
        <end position="25"/>
    </location>
</feature>
<dbReference type="InterPro" id="IPR033010">
    <property type="entry name" value="Cdc20/Fizzy"/>
</dbReference>
<dbReference type="InterPro" id="IPR024977">
    <property type="entry name" value="Apc4-like_WD40_dom"/>
</dbReference>
<dbReference type="SUPFAM" id="SSF50978">
    <property type="entry name" value="WD40 repeat-like"/>
    <property type="match status" value="1"/>
</dbReference>
<feature type="repeat" description="WD" evidence="4">
    <location>
        <begin position="323"/>
        <end position="365"/>
    </location>
</feature>
<evidence type="ECO:0000256" key="2">
    <source>
        <dbReference type="ARBA" id="ARBA00022737"/>
    </source>
</evidence>
<dbReference type="PANTHER" id="PTHR19918:SF1">
    <property type="entry name" value="FIZZY-RELATED PROTEIN HOMOLOG"/>
    <property type="match status" value="1"/>
</dbReference>
<feature type="non-terminal residue" evidence="7">
    <location>
        <position position="1"/>
    </location>
</feature>
<dbReference type="InterPro" id="IPR036322">
    <property type="entry name" value="WD40_repeat_dom_sf"/>
</dbReference>
<dbReference type="Pfam" id="PF12894">
    <property type="entry name" value="ANAPC4_WD40"/>
    <property type="match status" value="1"/>
</dbReference>
<feature type="compositionally biased region" description="Polar residues" evidence="5">
    <location>
        <begin position="73"/>
        <end position="84"/>
    </location>
</feature>
<sequence length="394" mass="43901">SHNQERTPNKKPKISNYYKHAKKRSLPGDIYETPPKYGKEGEDVVYDRYIASRATSAVCSPFSKPLAFSKNFSTSDSLSVSSENPLDLGAPTPKSNKPPKPNLKNVKSETENSDQIQSRKIFCSDREKQRKLRKTRIRLEMPAERQLSFHTPKKKPRLPRVAANFETVPLANPRLRRALFPSAGRRIAQRPLRTLDAPGLRDNFYQSLLDWSARGCVAVALGRTVYLYNEHSHEVAALFSQGAGAPEVTALAWDGRGARLAVGLASGRVELWDAAASKLERALEGHRARVGRAAWRAGQLATGSKDRAVAVRDPRAKGGGTWLQQHKQEVCGLRWAPFSERALASGGNDNELLVWDVGEKAVSHTFSEHRAAVKAIDWSPHKVFCRVSFFIFKI</sequence>
<dbReference type="PROSITE" id="PS50082">
    <property type="entry name" value="WD_REPEATS_2"/>
    <property type="match status" value="1"/>
</dbReference>
<dbReference type="SMART" id="SM00320">
    <property type="entry name" value="WD40"/>
    <property type="match status" value="3"/>
</dbReference>
<evidence type="ECO:0000313" key="8">
    <source>
        <dbReference type="Proteomes" id="UP001439008"/>
    </source>
</evidence>
<feature type="region of interest" description="Disordered" evidence="5">
    <location>
        <begin position="1"/>
        <end position="40"/>
    </location>
</feature>
<dbReference type="InterPro" id="IPR019775">
    <property type="entry name" value="WD40_repeat_CS"/>
</dbReference>
<dbReference type="PROSITE" id="PS50294">
    <property type="entry name" value="WD_REPEATS_REGION"/>
    <property type="match status" value="1"/>
</dbReference>
<evidence type="ECO:0000259" key="6">
    <source>
        <dbReference type="Pfam" id="PF12894"/>
    </source>
</evidence>
<organism evidence="7 8">
    <name type="scientific">Bonamia ostreae</name>
    <dbReference type="NCBI Taxonomy" id="126728"/>
    <lineage>
        <taxon>Eukaryota</taxon>
        <taxon>Sar</taxon>
        <taxon>Rhizaria</taxon>
        <taxon>Endomyxa</taxon>
        <taxon>Ascetosporea</taxon>
        <taxon>Haplosporida</taxon>
        <taxon>Bonamia</taxon>
    </lineage>
</organism>
<gene>
    <name evidence="7" type="ORF">MHBO_003364</name>
</gene>
<feature type="domain" description="Anaphase-promoting complex subunit 4-like WD40" evidence="6">
    <location>
        <begin position="238"/>
        <end position="290"/>
    </location>
</feature>
<protein>
    <recommendedName>
        <fullName evidence="6">Anaphase-promoting complex subunit 4-like WD40 domain-containing protein</fullName>
    </recommendedName>
</protein>
<evidence type="ECO:0000256" key="1">
    <source>
        <dbReference type="ARBA" id="ARBA00022574"/>
    </source>
</evidence>
<evidence type="ECO:0000256" key="3">
    <source>
        <dbReference type="ARBA" id="ARBA00023306"/>
    </source>
</evidence>
<dbReference type="InterPro" id="IPR015943">
    <property type="entry name" value="WD40/YVTN_repeat-like_dom_sf"/>
</dbReference>
<dbReference type="Pfam" id="PF00400">
    <property type="entry name" value="WD40"/>
    <property type="match status" value="1"/>
</dbReference>
<evidence type="ECO:0000313" key="7">
    <source>
        <dbReference type="EMBL" id="MES1921827.1"/>
    </source>
</evidence>